<gene>
    <name evidence="1" type="ORF">POCULU_LOCUS3250</name>
</gene>
<comment type="caution">
    <text evidence="1">The sequence shown here is derived from an EMBL/GenBank/DDBJ whole genome shotgun (WGS) entry which is preliminary data.</text>
</comment>
<organism evidence="1 2">
    <name type="scientific">Paraglomus occultum</name>
    <dbReference type="NCBI Taxonomy" id="144539"/>
    <lineage>
        <taxon>Eukaryota</taxon>
        <taxon>Fungi</taxon>
        <taxon>Fungi incertae sedis</taxon>
        <taxon>Mucoromycota</taxon>
        <taxon>Glomeromycotina</taxon>
        <taxon>Glomeromycetes</taxon>
        <taxon>Paraglomerales</taxon>
        <taxon>Paraglomeraceae</taxon>
        <taxon>Paraglomus</taxon>
    </lineage>
</organism>
<protein>
    <submittedName>
        <fullName evidence="1">7962_t:CDS:1</fullName>
    </submittedName>
</protein>
<dbReference type="Proteomes" id="UP000789572">
    <property type="component" value="Unassembled WGS sequence"/>
</dbReference>
<dbReference type="AlphaFoldDB" id="A0A9N9A2F7"/>
<reference evidence="1" key="1">
    <citation type="submission" date="2021-06" db="EMBL/GenBank/DDBJ databases">
        <authorList>
            <person name="Kallberg Y."/>
            <person name="Tangrot J."/>
            <person name="Rosling A."/>
        </authorList>
    </citation>
    <scope>NUCLEOTIDE SEQUENCE</scope>
    <source>
        <strain evidence="1">IA702</strain>
    </source>
</reference>
<dbReference type="EMBL" id="CAJVPJ010000347">
    <property type="protein sequence ID" value="CAG8514591.1"/>
    <property type="molecule type" value="Genomic_DNA"/>
</dbReference>
<evidence type="ECO:0000313" key="1">
    <source>
        <dbReference type="EMBL" id="CAG8514591.1"/>
    </source>
</evidence>
<keyword evidence="2" id="KW-1185">Reference proteome</keyword>
<name>A0A9N9A2F7_9GLOM</name>
<accession>A0A9N9A2F7</accession>
<evidence type="ECO:0000313" key="2">
    <source>
        <dbReference type="Proteomes" id="UP000789572"/>
    </source>
</evidence>
<proteinExistence type="predicted"/>
<sequence length="194" mass="22027">MRFLPEAARKLLWKDSKIKRKFKGFVEKALKKKGLYAFDMSHDHSPQLRNNGSPVQDTEQVAQVGYSHVDFVDDNNDMIGTMYTVAQVGSQVTSEQANSEWDTPGDATDEYNIIPEDYSSVSAEQDTAQARYHQFTDINMGVEWDMSTDASHYDGGPTMPTEQDTEQACYNQQDINLGIEWVMPMEDYNCNDNA</sequence>